<evidence type="ECO:0000313" key="3">
    <source>
        <dbReference type="Proteomes" id="UP001234178"/>
    </source>
</evidence>
<proteinExistence type="predicted"/>
<organism evidence="2 3">
    <name type="scientific">Daphnia magna</name>
    <dbReference type="NCBI Taxonomy" id="35525"/>
    <lineage>
        <taxon>Eukaryota</taxon>
        <taxon>Metazoa</taxon>
        <taxon>Ecdysozoa</taxon>
        <taxon>Arthropoda</taxon>
        <taxon>Crustacea</taxon>
        <taxon>Branchiopoda</taxon>
        <taxon>Diplostraca</taxon>
        <taxon>Cladocera</taxon>
        <taxon>Anomopoda</taxon>
        <taxon>Daphniidae</taxon>
        <taxon>Daphnia</taxon>
    </lineage>
</organism>
<reference evidence="2 3" key="1">
    <citation type="journal article" date="2023" name="Nucleic Acids Res.">
        <title>The hologenome of Daphnia magna reveals possible DNA methylation and microbiome-mediated evolution of the host genome.</title>
        <authorList>
            <person name="Chaturvedi A."/>
            <person name="Li X."/>
            <person name="Dhandapani V."/>
            <person name="Marshall H."/>
            <person name="Kissane S."/>
            <person name="Cuenca-Cambronero M."/>
            <person name="Asole G."/>
            <person name="Calvet F."/>
            <person name="Ruiz-Romero M."/>
            <person name="Marangio P."/>
            <person name="Guigo R."/>
            <person name="Rago D."/>
            <person name="Mirbahai L."/>
            <person name="Eastwood N."/>
            <person name="Colbourne J.K."/>
            <person name="Zhou J."/>
            <person name="Mallon E."/>
            <person name="Orsini L."/>
        </authorList>
    </citation>
    <scope>NUCLEOTIDE SEQUENCE [LARGE SCALE GENOMIC DNA]</scope>
    <source>
        <strain evidence="2">LRV0_1</strain>
    </source>
</reference>
<dbReference type="EMBL" id="JAOYFB010000002">
    <property type="protein sequence ID" value="KAK4007307.1"/>
    <property type="molecule type" value="Genomic_DNA"/>
</dbReference>
<dbReference type="Proteomes" id="UP001234178">
    <property type="component" value="Unassembled WGS sequence"/>
</dbReference>
<evidence type="ECO:0000256" key="1">
    <source>
        <dbReference type="SAM" id="MobiDB-lite"/>
    </source>
</evidence>
<feature type="region of interest" description="Disordered" evidence="1">
    <location>
        <begin position="139"/>
        <end position="159"/>
    </location>
</feature>
<comment type="caution">
    <text evidence="2">The sequence shown here is derived from an EMBL/GenBank/DDBJ whole genome shotgun (WGS) entry which is preliminary data.</text>
</comment>
<evidence type="ECO:0000313" key="2">
    <source>
        <dbReference type="EMBL" id="KAK4007307.1"/>
    </source>
</evidence>
<sequence>MKNFPTFMKTRYNITLPSSAAVERLFSQGGLIFTPKVLQLTDNHFEISVEFNNMRREQEENMRRYANRVRKAFYKAYPMEGVLDAATTASREQIMLVRFIKGLQHDLQPRLKNKQGYTKIDRTVTAQTSEFQQRLADMKRQLASRQPGPNPKNRDHNRTQPEAFRRAFVFCDFHNKYGLHTAENCFTKEVAVDLFDISNRPLICQGTVVVNVFVEDKRPREPFQQEFIVVQGILEECVLGLDALYEHNFVIDGRERRVYRVKESDQLHNVDQPIMMAASRLRIPPSSVCLMESGNSGCKLSPDTTCCFLKDSRLPPGLQVDPYVSTNPNERFFQIALINETLHTIVLPRHTTLRHVFFKPRIHVASCFNQSSNLPHDILEASFPNVAEVLVTKP</sequence>
<protein>
    <submittedName>
        <fullName evidence="2">Uncharacterized protein</fullName>
    </submittedName>
</protein>
<accession>A0ABQ9Z332</accession>
<keyword evidence="3" id="KW-1185">Reference proteome</keyword>
<gene>
    <name evidence="2" type="ORF">OUZ56_012467</name>
</gene>
<name>A0ABQ9Z332_9CRUS</name>